<dbReference type="EMBL" id="BSOU01000005">
    <property type="protein sequence ID" value="GLR75268.1"/>
    <property type="molecule type" value="Genomic_DNA"/>
</dbReference>
<evidence type="ECO:0008006" key="3">
    <source>
        <dbReference type="Google" id="ProtNLM"/>
    </source>
</evidence>
<protein>
    <recommendedName>
        <fullName evidence="3">Transposase</fullName>
    </recommendedName>
</protein>
<sequence>MTEEAIYKWLILYGTLPLGNDRAKLSRTESSNLSLTTTFETLAEMLGFFRFCVCGNLNYHSIILLIQYLPSVTNIKDKHTRFEF</sequence>
<organism evidence="1 2">
    <name type="scientific">Aliivibrio sifiae</name>
    <dbReference type="NCBI Taxonomy" id="566293"/>
    <lineage>
        <taxon>Bacteria</taxon>
        <taxon>Pseudomonadati</taxon>
        <taxon>Pseudomonadota</taxon>
        <taxon>Gammaproteobacteria</taxon>
        <taxon>Vibrionales</taxon>
        <taxon>Vibrionaceae</taxon>
        <taxon>Aliivibrio</taxon>
    </lineage>
</organism>
<accession>A0ABQ6AIS8</accession>
<proteinExistence type="predicted"/>
<keyword evidence="2" id="KW-1185">Reference proteome</keyword>
<dbReference type="Proteomes" id="UP001156660">
    <property type="component" value="Unassembled WGS sequence"/>
</dbReference>
<comment type="caution">
    <text evidence="1">The sequence shown here is derived from an EMBL/GenBank/DDBJ whole genome shotgun (WGS) entry which is preliminary data.</text>
</comment>
<gene>
    <name evidence="1" type="ORF">GCM10007855_21420</name>
</gene>
<reference evidence="2" key="1">
    <citation type="journal article" date="2019" name="Int. J. Syst. Evol. Microbiol.">
        <title>The Global Catalogue of Microorganisms (GCM) 10K type strain sequencing project: providing services to taxonomists for standard genome sequencing and annotation.</title>
        <authorList>
            <consortium name="The Broad Institute Genomics Platform"/>
            <consortium name="The Broad Institute Genome Sequencing Center for Infectious Disease"/>
            <person name="Wu L."/>
            <person name="Ma J."/>
        </authorList>
    </citation>
    <scope>NUCLEOTIDE SEQUENCE [LARGE SCALE GENOMIC DNA]</scope>
    <source>
        <strain evidence="2">NBRC 105001</strain>
    </source>
</reference>
<name>A0ABQ6AIS8_9GAMM</name>
<evidence type="ECO:0000313" key="2">
    <source>
        <dbReference type="Proteomes" id="UP001156660"/>
    </source>
</evidence>
<evidence type="ECO:0000313" key="1">
    <source>
        <dbReference type="EMBL" id="GLR75268.1"/>
    </source>
</evidence>